<sequence length="42" mass="4758">MSADQAGCLDLVMSLKTGGSSGCLVERRAECFFFYFFIFMFM</sequence>
<dbReference type="EMBL" id="GBXM01109115">
    <property type="protein sequence ID" value="JAG99461.1"/>
    <property type="molecule type" value="Transcribed_RNA"/>
</dbReference>
<reference evidence="1" key="1">
    <citation type="submission" date="2014-11" db="EMBL/GenBank/DDBJ databases">
        <authorList>
            <person name="Amaro Gonzalez C."/>
        </authorList>
    </citation>
    <scope>NUCLEOTIDE SEQUENCE</scope>
</reference>
<name>A0A0E9P5F8_ANGAN</name>
<organism evidence="1">
    <name type="scientific">Anguilla anguilla</name>
    <name type="common">European freshwater eel</name>
    <name type="synonym">Muraena anguilla</name>
    <dbReference type="NCBI Taxonomy" id="7936"/>
    <lineage>
        <taxon>Eukaryota</taxon>
        <taxon>Metazoa</taxon>
        <taxon>Chordata</taxon>
        <taxon>Craniata</taxon>
        <taxon>Vertebrata</taxon>
        <taxon>Euteleostomi</taxon>
        <taxon>Actinopterygii</taxon>
        <taxon>Neopterygii</taxon>
        <taxon>Teleostei</taxon>
        <taxon>Anguilliformes</taxon>
        <taxon>Anguillidae</taxon>
        <taxon>Anguilla</taxon>
    </lineage>
</organism>
<accession>A0A0E9P5F8</accession>
<evidence type="ECO:0000313" key="1">
    <source>
        <dbReference type="EMBL" id="JAG99461.1"/>
    </source>
</evidence>
<dbReference type="AlphaFoldDB" id="A0A0E9P5F8"/>
<proteinExistence type="predicted"/>
<protein>
    <submittedName>
        <fullName evidence="1">Uncharacterized protein</fullName>
    </submittedName>
</protein>
<reference evidence="1" key="2">
    <citation type="journal article" date="2015" name="Fish Shellfish Immunol.">
        <title>Early steps in the European eel (Anguilla anguilla)-Vibrio vulnificus interaction in the gills: Role of the RtxA13 toxin.</title>
        <authorList>
            <person name="Callol A."/>
            <person name="Pajuelo D."/>
            <person name="Ebbesson L."/>
            <person name="Teles M."/>
            <person name="MacKenzie S."/>
            <person name="Amaro C."/>
        </authorList>
    </citation>
    <scope>NUCLEOTIDE SEQUENCE</scope>
</reference>